<feature type="domain" description="UspA" evidence="2">
    <location>
        <begin position="3"/>
        <end position="136"/>
    </location>
</feature>
<comment type="caution">
    <text evidence="3">The sequence shown here is derived from an EMBL/GenBank/DDBJ whole genome shotgun (WGS) entry which is preliminary data.</text>
</comment>
<dbReference type="PANTHER" id="PTHR31964">
    <property type="entry name" value="ADENINE NUCLEOTIDE ALPHA HYDROLASES-LIKE SUPERFAMILY PROTEIN"/>
    <property type="match status" value="1"/>
</dbReference>
<reference evidence="3 4" key="1">
    <citation type="journal article" date="2013" name="Genome Announc.">
        <title>Draft Genome Sequence of Arthrobacter crystallopoietes Strain BAB-32, Revealing Genes for Bioremediation.</title>
        <authorList>
            <person name="Joshi M.N."/>
            <person name="Pandit A.S."/>
            <person name="Sharma A."/>
            <person name="Pandya R.V."/>
            <person name="Desai S.M."/>
            <person name="Saxena A.K."/>
            <person name="Bagatharia S.B."/>
        </authorList>
    </citation>
    <scope>NUCLEOTIDE SEQUENCE [LARGE SCALE GENOMIC DNA]</scope>
    <source>
        <strain evidence="3 4">BAB-32</strain>
    </source>
</reference>
<evidence type="ECO:0000259" key="2">
    <source>
        <dbReference type="Pfam" id="PF00582"/>
    </source>
</evidence>
<organism evidence="3 4">
    <name type="scientific">Arthrobacter crystallopoietes BAB-32</name>
    <dbReference type="NCBI Taxonomy" id="1246476"/>
    <lineage>
        <taxon>Bacteria</taxon>
        <taxon>Bacillati</taxon>
        <taxon>Actinomycetota</taxon>
        <taxon>Actinomycetes</taxon>
        <taxon>Micrococcales</taxon>
        <taxon>Micrococcaceae</taxon>
        <taxon>Crystallibacter</taxon>
    </lineage>
</organism>
<dbReference type="Gene3D" id="3.40.50.620">
    <property type="entry name" value="HUPs"/>
    <property type="match status" value="2"/>
</dbReference>
<evidence type="ECO:0000313" key="4">
    <source>
        <dbReference type="Proteomes" id="UP000010729"/>
    </source>
</evidence>
<dbReference type="InterPro" id="IPR014729">
    <property type="entry name" value="Rossmann-like_a/b/a_fold"/>
</dbReference>
<feature type="domain" description="UspA" evidence="2">
    <location>
        <begin position="196"/>
        <end position="330"/>
    </location>
</feature>
<dbReference type="PANTHER" id="PTHR31964:SF113">
    <property type="entry name" value="USPA DOMAIN-CONTAINING PROTEIN"/>
    <property type="match status" value="1"/>
</dbReference>
<comment type="similarity">
    <text evidence="1">Belongs to the universal stress protein A family.</text>
</comment>
<dbReference type="OrthoDB" id="6174426at2"/>
<evidence type="ECO:0000313" key="3">
    <source>
        <dbReference type="EMBL" id="EMY32900.1"/>
    </source>
</evidence>
<accession>N1UV31</accession>
<dbReference type="Proteomes" id="UP000010729">
    <property type="component" value="Unassembled WGS sequence"/>
</dbReference>
<dbReference type="Pfam" id="PF00582">
    <property type="entry name" value="Usp"/>
    <property type="match status" value="2"/>
</dbReference>
<dbReference type="InterPro" id="IPR006015">
    <property type="entry name" value="Universal_stress_UspA"/>
</dbReference>
<dbReference type="PRINTS" id="PR01438">
    <property type="entry name" value="UNVRSLSTRESS"/>
</dbReference>
<dbReference type="InterPro" id="IPR006016">
    <property type="entry name" value="UspA"/>
</dbReference>
<protein>
    <submittedName>
        <fullName evidence="3">UspA domain-containing protein</fullName>
    </submittedName>
</protein>
<sequence length="334" mass="35227">MEKVVLVGFDGSPTSRQALDWALAEAKNRGWALRLVSAFAPAPIDDPMVSDGYADAAAHAGHTLLQDALDRAKAVDVRAESRVVAGDPSEILVDLSHEAGLAVVGKRGRGGFTGRLLGSVSSALAAHAACPTVVVPQNWGAADNRNGGLGDTGRVKARRPETGYQPWLVSSPPGMRGNKGLHPDDKDSSWNYGGQVVVGIDALGANNPAVWAAAATARAHGKALRLVSTRAPFYRDSIWLDHGENADRFREDVAGELDPVLGEVRTRYPGLDASWNFYIGKPAEILVHITHTAELMVLGTRGHGGFPGLLLGSVSQAVLHHGACPMMVVPKEPS</sequence>
<dbReference type="SUPFAM" id="SSF52402">
    <property type="entry name" value="Adenine nucleotide alpha hydrolases-like"/>
    <property type="match status" value="2"/>
</dbReference>
<dbReference type="AlphaFoldDB" id="N1UV31"/>
<evidence type="ECO:0000256" key="1">
    <source>
        <dbReference type="ARBA" id="ARBA00008791"/>
    </source>
</evidence>
<name>N1UV31_9MICC</name>
<keyword evidence="4" id="KW-1185">Reference proteome</keyword>
<dbReference type="RefSeq" id="WP_005272594.1">
    <property type="nucleotide sequence ID" value="NZ_ANPE02000221.1"/>
</dbReference>
<dbReference type="EMBL" id="ANPE02000221">
    <property type="protein sequence ID" value="EMY32900.1"/>
    <property type="molecule type" value="Genomic_DNA"/>
</dbReference>
<proteinExistence type="inferred from homology"/>
<gene>
    <name evidence="3" type="ORF">D477_017789</name>
</gene>